<dbReference type="SUPFAM" id="SSF47072">
    <property type="entry name" value="Cysteine alpha-hairpin motif"/>
    <property type="match status" value="1"/>
</dbReference>
<dbReference type="OrthoDB" id="268421at2759"/>
<name>A0A0S4JBG6_BODSA</name>
<dbReference type="VEuPathDB" id="TriTrypDB:BSAL_09760"/>
<keyword evidence="1" id="KW-0812">Transmembrane</keyword>
<gene>
    <name evidence="1" type="ORF">BSAL_09760</name>
</gene>
<reference evidence="2" key="1">
    <citation type="submission" date="2015-09" db="EMBL/GenBank/DDBJ databases">
        <authorList>
            <consortium name="Pathogen Informatics"/>
        </authorList>
    </citation>
    <scope>NUCLEOTIDE SEQUENCE [LARGE SCALE GENOMIC DNA]</scope>
    <source>
        <strain evidence="2">Lake Konstanz</strain>
    </source>
</reference>
<protein>
    <submittedName>
        <fullName evidence="1">Transmembrane protein, putative</fullName>
    </submittedName>
</protein>
<sequence>MSGNEEVCHMESNEWRKCVEQHLTQHKTVTATCLPLQSSFDKCVSDWRATSSGKGVSVRGENPGDPPPQCAAHSCLIGACLRSTSYDFDKCEPPMRFFKHCVKSLYGSEFVE</sequence>
<evidence type="ECO:0000313" key="1">
    <source>
        <dbReference type="EMBL" id="CUG87363.1"/>
    </source>
</evidence>
<dbReference type="Proteomes" id="UP000051952">
    <property type="component" value="Unassembled WGS sequence"/>
</dbReference>
<dbReference type="OMA" id="FERCKPH"/>
<dbReference type="EMBL" id="CYKH01001501">
    <property type="protein sequence ID" value="CUG87363.1"/>
    <property type="molecule type" value="Genomic_DNA"/>
</dbReference>
<dbReference type="AlphaFoldDB" id="A0A0S4JBG6"/>
<dbReference type="InterPro" id="IPR009069">
    <property type="entry name" value="Cys_alpha_HP_mot_SF"/>
</dbReference>
<organism evidence="1 2">
    <name type="scientific">Bodo saltans</name>
    <name type="common">Flagellated protozoan</name>
    <dbReference type="NCBI Taxonomy" id="75058"/>
    <lineage>
        <taxon>Eukaryota</taxon>
        <taxon>Discoba</taxon>
        <taxon>Euglenozoa</taxon>
        <taxon>Kinetoplastea</taxon>
        <taxon>Metakinetoplastina</taxon>
        <taxon>Eubodonida</taxon>
        <taxon>Bodonidae</taxon>
        <taxon>Bodo</taxon>
    </lineage>
</organism>
<accession>A0A0S4JBG6</accession>
<keyword evidence="1" id="KW-0472">Membrane</keyword>
<proteinExistence type="predicted"/>
<keyword evidence="2" id="KW-1185">Reference proteome</keyword>
<evidence type="ECO:0000313" key="2">
    <source>
        <dbReference type="Proteomes" id="UP000051952"/>
    </source>
</evidence>